<dbReference type="Pfam" id="PF00288">
    <property type="entry name" value="GHMP_kinases_N"/>
    <property type="match status" value="1"/>
</dbReference>
<dbReference type="InterPro" id="IPR020568">
    <property type="entry name" value="Ribosomal_Su5_D2-typ_SF"/>
</dbReference>
<evidence type="ECO:0000256" key="8">
    <source>
        <dbReference type="ARBA" id="ARBA00022777"/>
    </source>
</evidence>
<dbReference type="NCBIfam" id="TIGR00532">
    <property type="entry name" value="HMG_CoA_R_NAD"/>
    <property type="match status" value="1"/>
</dbReference>
<dbReference type="PROSITE" id="PS00627">
    <property type="entry name" value="GHMP_KINASES_ATP"/>
    <property type="match status" value="1"/>
</dbReference>
<dbReference type="SUPFAM" id="SSF55060">
    <property type="entry name" value="GHMP Kinase, C-terminal domain"/>
    <property type="match status" value="1"/>
</dbReference>
<dbReference type="GO" id="GO:0004420">
    <property type="term" value="F:hydroxymethylglutaryl-CoA reductase (NADPH) activity"/>
    <property type="evidence" value="ECO:0007669"/>
    <property type="project" value="InterPro"/>
</dbReference>
<dbReference type="PANTHER" id="PTHR10572:SF24">
    <property type="entry name" value="3-HYDROXY-3-METHYLGLUTARYL-COENZYME A REDUCTASE"/>
    <property type="match status" value="1"/>
</dbReference>
<dbReference type="NCBIfam" id="TIGR00549">
    <property type="entry name" value="mevalon_kin"/>
    <property type="match status" value="1"/>
</dbReference>
<dbReference type="InterPro" id="IPR036554">
    <property type="entry name" value="GHMP_kinase_C_sf"/>
</dbReference>
<sequence length="743" mass="80853">MDVDQRLDTLVDLNIITKRERKILKDNGSCLSSGVADKMSENVIGVFGLPLSIATNFLVNKRDYIVPMVTEEPSVVAGVSNAAKITRLSGGFQVKIAESLLIGQIQLMDVKDPEVVIKQLEQEKKKLIEFANSLQPRLVLRGGGTKDIEFFKYLLEDSNKWMVILHLLVDTQEAMGANLVNTLCELIAPKIESICDHKVSLKILSNLADRSLVTAKTSIPLEHLEIKDFSGKEVGMGIVNATKFANIDPYRAATHNKGIMNGIDAVAIATGNDWRSMEAAAHAYAVKNGRYQSLTNWNIDTDNSLTGQLTVPIKVGIVGGSLQANPAAALGLKICNVKSSHELSEIIGAVGLAQNFAALRALSTHGIQKGHMSLHARSVAASLNIPQKYFDDVVREMINEGEVKSWKAKEILNNLKSSTKFRDSKKGKSFKDEVTGNADGKVILLGEHAAVYGKHVLAIPIPKAVQSTIREINSETKVIICDPSRSMEIDTKDKNKSVDPMINLIMKKLKINDRSFSIKINSKIPMGAGLGSSAAFAVAIIRAFNNFLNLSMDNKSVNQIAYECEKLSHGSPSGVDNNMATYGIPMLYSKNNLKPVKSIDLDKFLPLIIAVSSHRSSTKEQILGVKLRFDQSPVLYEKIFCQIDELSKSGSEALIKGDYKTLGMLMNICHGLLNAIEVSSPEIEDMIDTARSHGAIGAKLTGAGGGGAIIALCPDQKEKVISEFVNAGYYVLDLQKIILDKNA</sequence>
<dbReference type="Gene3D" id="1.10.8.660">
    <property type="match status" value="1"/>
</dbReference>
<feature type="domain" description="GHMP kinase N-terminal" evidence="13">
    <location>
        <begin position="502"/>
        <end position="581"/>
    </location>
</feature>
<reference evidence="15" key="1">
    <citation type="submission" date="2018-05" db="EMBL/GenBank/DDBJ databases">
        <authorList>
            <person name="Lanie J.A."/>
            <person name="Ng W.-L."/>
            <person name="Kazmierczak K.M."/>
            <person name="Andrzejewski T.M."/>
            <person name="Davidsen T.M."/>
            <person name="Wayne K.J."/>
            <person name="Tettelin H."/>
            <person name="Glass J.I."/>
            <person name="Rusch D."/>
            <person name="Podicherti R."/>
            <person name="Tsui H.-C.T."/>
            <person name="Winkler M.E."/>
        </authorList>
    </citation>
    <scope>NUCLEOTIDE SEQUENCE</scope>
</reference>
<gene>
    <name evidence="15" type="ORF">METZ01_LOCUS16026</name>
</gene>
<evidence type="ECO:0000256" key="5">
    <source>
        <dbReference type="ARBA" id="ARBA00022516"/>
    </source>
</evidence>
<keyword evidence="9" id="KW-0067">ATP-binding</keyword>
<dbReference type="CDD" id="cd00644">
    <property type="entry name" value="HMG-CoA_reductase_classII"/>
    <property type="match status" value="1"/>
</dbReference>
<evidence type="ECO:0000256" key="3">
    <source>
        <dbReference type="ARBA" id="ARBA00007661"/>
    </source>
</evidence>
<dbReference type="GO" id="GO:0005524">
    <property type="term" value="F:ATP binding"/>
    <property type="evidence" value="ECO:0007669"/>
    <property type="project" value="UniProtKB-KW"/>
</dbReference>
<evidence type="ECO:0000256" key="10">
    <source>
        <dbReference type="ARBA" id="ARBA00023002"/>
    </source>
</evidence>
<evidence type="ECO:0000256" key="12">
    <source>
        <dbReference type="ARBA" id="ARBA00029438"/>
    </source>
</evidence>
<evidence type="ECO:0000259" key="14">
    <source>
        <dbReference type="Pfam" id="PF08544"/>
    </source>
</evidence>
<keyword evidence="7" id="KW-0547">Nucleotide-binding</keyword>
<dbReference type="InterPro" id="IPR004553">
    <property type="entry name" value="HMG_CoA_Rdtase_bac-typ"/>
</dbReference>
<evidence type="ECO:0000256" key="1">
    <source>
        <dbReference type="ARBA" id="ARBA00004496"/>
    </source>
</evidence>
<comment type="similarity">
    <text evidence="3">Belongs to the HMG-CoA reductase family.</text>
</comment>
<protein>
    <recommendedName>
        <fullName evidence="4">mevalonate kinase</fullName>
        <ecNumber evidence="4">2.7.1.36</ecNumber>
    </recommendedName>
</protein>
<dbReference type="GO" id="GO:0004496">
    <property type="term" value="F:mevalonate kinase activity"/>
    <property type="evidence" value="ECO:0007669"/>
    <property type="project" value="UniProtKB-EC"/>
</dbReference>
<evidence type="ECO:0000256" key="2">
    <source>
        <dbReference type="ARBA" id="ARBA00006495"/>
    </source>
</evidence>
<keyword evidence="5" id="KW-0444">Lipid biosynthesis</keyword>
<dbReference type="InterPro" id="IPR014721">
    <property type="entry name" value="Ribsml_uS5_D2-typ_fold_subgr"/>
</dbReference>
<dbReference type="InterPro" id="IPR009029">
    <property type="entry name" value="HMG_CoA_Rdtase_sub-bd_dom_sf"/>
</dbReference>
<dbReference type="PRINTS" id="PR00959">
    <property type="entry name" value="MEVGALKINASE"/>
</dbReference>
<dbReference type="InterPro" id="IPR006205">
    <property type="entry name" value="Mev_gal_kin"/>
</dbReference>
<dbReference type="Pfam" id="PF08544">
    <property type="entry name" value="GHMP_kinases_C"/>
    <property type="match status" value="1"/>
</dbReference>
<dbReference type="InterPro" id="IPR009023">
    <property type="entry name" value="HMG_CoA_Rdtase_NAD(P)-bd_sf"/>
</dbReference>
<dbReference type="Gene3D" id="3.90.770.10">
    <property type="entry name" value="3-hydroxy-3-methylglutaryl-coenzyme A Reductase, Chain A, domain 2"/>
    <property type="match status" value="2"/>
</dbReference>
<dbReference type="PANTHER" id="PTHR10572">
    <property type="entry name" value="3-HYDROXY-3-METHYLGLUTARYL-COENZYME A REDUCTASE"/>
    <property type="match status" value="1"/>
</dbReference>
<keyword evidence="10" id="KW-0560">Oxidoreductase</keyword>
<dbReference type="InterPro" id="IPR006203">
    <property type="entry name" value="GHMP_knse_ATP-bd_CS"/>
</dbReference>
<dbReference type="GO" id="GO:0005737">
    <property type="term" value="C:cytoplasm"/>
    <property type="evidence" value="ECO:0007669"/>
    <property type="project" value="UniProtKB-SubCell"/>
</dbReference>
<dbReference type="EC" id="2.7.1.36" evidence="4"/>
<dbReference type="PROSITE" id="PS50065">
    <property type="entry name" value="HMG_COA_REDUCTASE_4"/>
    <property type="match status" value="1"/>
</dbReference>
<keyword evidence="6" id="KW-0808">Transferase</keyword>
<dbReference type="EMBL" id="UINC01000910">
    <property type="protein sequence ID" value="SUZ63172.1"/>
    <property type="molecule type" value="Genomic_DNA"/>
</dbReference>
<comment type="pathway">
    <text evidence="12">Isoprenoid biosynthesis; isopentenyl diphosphate biosynthesis via mevalonate pathway; isopentenyl diphosphate from (R)-mevalonate: step 1/3.</text>
</comment>
<dbReference type="SUPFAM" id="SSF54211">
    <property type="entry name" value="Ribosomal protein S5 domain 2-like"/>
    <property type="match status" value="1"/>
</dbReference>
<organism evidence="15">
    <name type="scientific">marine metagenome</name>
    <dbReference type="NCBI Taxonomy" id="408172"/>
    <lineage>
        <taxon>unclassified sequences</taxon>
        <taxon>metagenomes</taxon>
        <taxon>ecological metagenomes</taxon>
    </lineage>
</organism>
<evidence type="ECO:0000313" key="15">
    <source>
        <dbReference type="EMBL" id="SUZ63172.1"/>
    </source>
</evidence>
<dbReference type="PROSITE" id="PS01192">
    <property type="entry name" value="HMG_COA_REDUCTASE_3"/>
    <property type="match status" value="1"/>
</dbReference>
<keyword evidence="11" id="KW-0443">Lipid metabolism</keyword>
<name>A0A381P894_9ZZZZ</name>
<dbReference type="Gene3D" id="3.30.230.10">
    <property type="match status" value="1"/>
</dbReference>
<dbReference type="SUPFAM" id="SSF55035">
    <property type="entry name" value="NAD-binding domain of HMG-CoA reductase"/>
    <property type="match status" value="1"/>
</dbReference>
<comment type="subcellular location">
    <subcellularLocation>
        <location evidence="1">Cytoplasm</location>
    </subcellularLocation>
</comment>
<proteinExistence type="inferred from homology"/>
<dbReference type="AlphaFoldDB" id="A0A381P894"/>
<evidence type="ECO:0000256" key="6">
    <source>
        <dbReference type="ARBA" id="ARBA00022679"/>
    </source>
</evidence>
<dbReference type="InterPro" id="IPR013750">
    <property type="entry name" value="GHMP_kinase_C_dom"/>
</dbReference>
<evidence type="ECO:0000259" key="13">
    <source>
        <dbReference type="Pfam" id="PF00288"/>
    </source>
</evidence>
<dbReference type="Gene3D" id="3.30.70.890">
    <property type="entry name" value="GHMP kinase, C-terminal domain"/>
    <property type="match status" value="1"/>
</dbReference>
<dbReference type="GO" id="GO:0019287">
    <property type="term" value="P:isopentenyl diphosphate biosynthetic process, mevalonate pathway"/>
    <property type="evidence" value="ECO:0007669"/>
    <property type="project" value="UniProtKB-UniPathway"/>
</dbReference>
<evidence type="ECO:0000256" key="11">
    <source>
        <dbReference type="ARBA" id="ARBA00023098"/>
    </source>
</evidence>
<dbReference type="InterPro" id="IPR006204">
    <property type="entry name" value="GHMP_kinase_N_dom"/>
</dbReference>
<dbReference type="InterPro" id="IPR002202">
    <property type="entry name" value="HMG_CoA_Rdtase"/>
</dbReference>
<accession>A0A381P894</accession>
<dbReference type="InterPro" id="IPR023074">
    <property type="entry name" value="HMG_CoA_Rdtase_cat_sf"/>
</dbReference>
<evidence type="ECO:0000256" key="4">
    <source>
        <dbReference type="ARBA" id="ARBA00012103"/>
    </source>
</evidence>
<dbReference type="Pfam" id="PF00368">
    <property type="entry name" value="HMG-CoA_red"/>
    <property type="match status" value="1"/>
</dbReference>
<dbReference type="InterPro" id="IPR023076">
    <property type="entry name" value="HMG_CoA_Rdtase_CS"/>
</dbReference>
<dbReference type="UniPathway" id="UPA00057">
    <property type="reaction ID" value="UER00098"/>
</dbReference>
<keyword evidence="8" id="KW-0418">Kinase</keyword>
<evidence type="ECO:0000256" key="9">
    <source>
        <dbReference type="ARBA" id="ARBA00022840"/>
    </source>
</evidence>
<evidence type="ECO:0000256" key="7">
    <source>
        <dbReference type="ARBA" id="ARBA00022741"/>
    </source>
</evidence>
<comment type="similarity">
    <text evidence="2">Belongs to the GHMP kinase family. Mevalonate kinase subfamily.</text>
</comment>
<feature type="domain" description="GHMP kinase C-terminal" evidence="14">
    <location>
        <begin position="652"/>
        <end position="728"/>
    </location>
</feature>
<dbReference type="GO" id="GO:0015936">
    <property type="term" value="P:coenzyme A metabolic process"/>
    <property type="evidence" value="ECO:0007669"/>
    <property type="project" value="InterPro"/>
</dbReference>
<dbReference type="SUPFAM" id="SSF56542">
    <property type="entry name" value="Substrate-binding domain of HMG-CoA reductase"/>
    <property type="match status" value="1"/>
</dbReference>